<dbReference type="RefSeq" id="WP_204008386.1">
    <property type="nucleotide sequence ID" value="NZ_BOPG01000081.1"/>
</dbReference>
<organism evidence="1 2">
    <name type="scientific">Virgisporangium aurantiacum</name>
    <dbReference type="NCBI Taxonomy" id="175570"/>
    <lineage>
        <taxon>Bacteria</taxon>
        <taxon>Bacillati</taxon>
        <taxon>Actinomycetota</taxon>
        <taxon>Actinomycetes</taxon>
        <taxon>Micromonosporales</taxon>
        <taxon>Micromonosporaceae</taxon>
        <taxon>Virgisporangium</taxon>
    </lineage>
</organism>
<dbReference type="EMBL" id="BOPG01000081">
    <property type="protein sequence ID" value="GIJ62623.1"/>
    <property type="molecule type" value="Genomic_DNA"/>
</dbReference>
<evidence type="ECO:0000313" key="1">
    <source>
        <dbReference type="EMBL" id="GIJ62623.1"/>
    </source>
</evidence>
<keyword evidence="2" id="KW-1185">Reference proteome</keyword>
<comment type="caution">
    <text evidence="1">The sequence shown here is derived from an EMBL/GenBank/DDBJ whole genome shotgun (WGS) entry which is preliminary data.</text>
</comment>
<name>A0A8J4E5Z7_9ACTN</name>
<proteinExistence type="predicted"/>
<gene>
    <name evidence="1" type="ORF">Vau01_101390</name>
</gene>
<dbReference type="Proteomes" id="UP000612585">
    <property type="component" value="Unassembled WGS sequence"/>
</dbReference>
<reference evidence="1" key="1">
    <citation type="submission" date="2021-01" db="EMBL/GenBank/DDBJ databases">
        <title>Whole genome shotgun sequence of Virgisporangium aurantiacum NBRC 16421.</title>
        <authorList>
            <person name="Komaki H."/>
            <person name="Tamura T."/>
        </authorList>
    </citation>
    <scope>NUCLEOTIDE SEQUENCE</scope>
    <source>
        <strain evidence="1">NBRC 16421</strain>
    </source>
</reference>
<protein>
    <submittedName>
        <fullName evidence="1">Uncharacterized protein</fullName>
    </submittedName>
</protein>
<sequence>MVSTETLVELAGLVLPPDEEITWAKAFPDGPSVSVRTPERILFVEVVRGWLRISEAPGVAGIVTVTREDEDHSGSVPQRVFLLLDDETPIDLDDPPALAELGRALRHGGLDPLAYAEILITRHWPAPGPREVIVDSPAWPSPRTWEDEQGDFWLSFYAARQDPDATDPDVTLWSVRVPLDGPVTWLRRPAAS</sequence>
<evidence type="ECO:0000313" key="2">
    <source>
        <dbReference type="Proteomes" id="UP000612585"/>
    </source>
</evidence>
<accession>A0A8J4E5Z7</accession>
<dbReference type="AlphaFoldDB" id="A0A8J4E5Z7"/>